<proteinExistence type="predicted"/>
<reference evidence="2" key="2">
    <citation type="submission" date="2020-09" db="EMBL/GenBank/DDBJ databases">
        <authorList>
            <person name="Sun Q."/>
            <person name="Zhou Y."/>
        </authorList>
    </citation>
    <scope>NUCLEOTIDE SEQUENCE</scope>
    <source>
        <strain evidence="2">CGMCC 4.7679</strain>
    </source>
</reference>
<evidence type="ECO:0000313" key="3">
    <source>
        <dbReference type="Proteomes" id="UP000658656"/>
    </source>
</evidence>
<dbReference type="EMBL" id="BNAV01000018">
    <property type="protein sequence ID" value="GHF85203.1"/>
    <property type="molecule type" value="Genomic_DNA"/>
</dbReference>
<sequence length="172" mass="18420">MTPPLNPLVPSPTRKRVPRMVDTKVGEKTSFTSPDSTGGPDVEFTVTKITVNGRCTAPYAQKAENGHFLFLEMSIRTAPTMTGLYASNLFNPLYFSVAGPDGTVEDGDSIASSPTYGCLPDSKRLPLGLEPGRTYQATIVLDAHNIHGKVRLAPAGGLLDTDGWQWQLGEAA</sequence>
<organism evidence="2 3">
    <name type="scientific">Amycolatopsis bartoniae</name>
    <dbReference type="NCBI Taxonomy" id="941986"/>
    <lineage>
        <taxon>Bacteria</taxon>
        <taxon>Bacillati</taxon>
        <taxon>Actinomycetota</taxon>
        <taxon>Actinomycetes</taxon>
        <taxon>Pseudonocardiales</taxon>
        <taxon>Pseudonocardiaceae</taxon>
        <taxon>Amycolatopsis</taxon>
    </lineage>
</organism>
<dbReference type="Proteomes" id="UP000658656">
    <property type="component" value="Unassembled WGS sequence"/>
</dbReference>
<gene>
    <name evidence="2" type="ORF">GCM10017566_69060</name>
</gene>
<comment type="caution">
    <text evidence="2">The sequence shown here is derived from an EMBL/GenBank/DDBJ whole genome shotgun (WGS) entry which is preliminary data.</text>
</comment>
<reference evidence="2" key="1">
    <citation type="journal article" date="2014" name="Int. J. Syst. Evol. Microbiol.">
        <title>Complete genome sequence of Corynebacterium casei LMG S-19264T (=DSM 44701T), isolated from a smear-ripened cheese.</title>
        <authorList>
            <consortium name="US DOE Joint Genome Institute (JGI-PGF)"/>
            <person name="Walter F."/>
            <person name="Albersmeier A."/>
            <person name="Kalinowski J."/>
            <person name="Ruckert C."/>
        </authorList>
    </citation>
    <scope>NUCLEOTIDE SEQUENCE</scope>
    <source>
        <strain evidence="2">CGMCC 4.7679</strain>
    </source>
</reference>
<evidence type="ECO:0000256" key="1">
    <source>
        <dbReference type="SAM" id="MobiDB-lite"/>
    </source>
</evidence>
<evidence type="ECO:0008006" key="4">
    <source>
        <dbReference type="Google" id="ProtNLM"/>
    </source>
</evidence>
<dbReference type="AlphaFoldDB" id="A0A8H9MFT0"/>
<name>A0A8H9MFT0_9PSEU</name>
<accession>A0A8H9MFT0</accession>
<feature type="region of interest" description="Disordered" evidence="1">
    <location>
        <begin position="20"/>
        <end position="39"/>
    </location>
</feature>
<evidence type="ECO:0000313" key="2">
    <source>
        <dbReference type="EMBL" id="GHF85203.1"/>
    </source>
</evidence>
<keyword evidence="3" id="KW-1185">Reference proteome</keyword>
<protein>
    <recommendedName>
        <fullName evidence="4">DUF4352 domain-containing protein</fullName>
    </recommendedName>
</protein>